<reference evidence="1" key="1">
    <citation type="submission" date="2019-08" db="EMBL/GenBank/DDBJ databases">
        <authorList>
            <person name="Kucharzyk K."/>
            <person name="Murdoch R.W."/>
            <person name="Higgins S."/>
            <person name="Loffler F."/>
        </authorList>
    </citation>
    <scope>NUCLEOTIDE SEQUENCE</scope>
</reference>
<gene>
    <name evidence="1" type="ORF">SDC9_174835</name>
</gene>
<accession>A0A645GUT2</accession>
<sequence length="36" mass="4446">MDKNLVFYMNALRTSFMQYYKEKMDEIGYQKVFIIS</sequence>
<protein>
    <submittedName>
        <fullName evidence="1">Uncharacterized protein</fullName>
    </submittedName>
</protein>
<comment type="caution">
    <text evidence="1">The sequence shown here is derived from an EMBL/GenBank/DDBJ whole genome shotgun (WGS) entry which is preliminary data.</text>
</comment>
<dbReference type="EMBL" id="VSSQ01077282">
    <property type="protein sequence ID" value="MPN27403.1"/>
    <property type="molecule type" value="Genomic_DNA"/>
</dbReference>
<name>A0A645GUT2_9ZZZZ</name>
<evidence type="ECO:0000313" key="1">
    <source>
        <dbReference type="EMBL" id="MPN27403.1"/>
    </source>
</evidence>
<proteinExistence type="predicted"/>
<dbReference type="AlphaFoldDB" id="A0A645GUT2"/>
<organism evidence="1">
    <name type="scientific">bioreactor metagenome</name>
    <dbReference type="NCBI Taxonomy" id="1076179"/>
    <lineage>
        <taxon>unclassified sequences</taxon>
        <taxon>metagenomes</taxon>
        <taxon>ecological metagenomes</taxon>
    </lineage>
</organism>